<dbReference type="PRINTS" id="PR00778">
    <property type="entry name" value="HTHARSR"/>
</dbReference>
<dbReference type="NCBIfam" id="NF033788">
    <property type="entry name" value="HTH_metalloreg"/>
    <property type="match status" value="1"/>
</dbReference>
<dbReference type="GO" id="GO:0003700">
    <property type="term" value="F:DNA-binding transcription factor activity"/>
    <property type="evidence" value="ECO:0007669"/>
    <property type="project" value="InterPro"/>
</dbReference>
<dbReference type="InterPro" id="IPR001845">
    <property type="entry name" value="HTH_ArsR_DNA-bd_dom"/>
</dbReference>
<accession>A0A934X7K4</accession>
<dbReference type="PROSITE" id="PS50987">
    <property type="entry name" value="HTH_ARSR_2"/>
    <property type="match status" value="1"/>
</dbReference>
<dbReference type="EMBL" id="JADKGK010000012">
    <property type="protein sequence ID" value="MBL0003457.1"/>
    <property type="molecule type" value="Genomic_DNA"/>
</dbReference>
<feature type="domain" description="HTH arsR-type" evidence="4">
    <location>
        <begin position="11"/>
        <end position="105"/>
    </location>
</feature>
<evidence type="ECO:0000313" key="5">
    <source>
        <dbReference type="EMBL" id="MBK6301554.1"/>
    </source>
</evidence>
<dbReference type="SMART" id="SM00418">
    <property type="entry name" value="HTH_ARSR"/>
    <property type="match status" value="1"/>
</dbReference>
<dbReference type="InterPro" id="IPR051011">
    <property type="entry name" value="Metal_resp_trans_reg"/>
</dbReference>
<protein>
    <submittedName>
        <fullName evidence="5">Helix-turn-helix transcriptional regulator</fullName>
    </submittedName>
</protein>
<dbReference type="EMBL" id="JADJIB010000001">
    <property type="protein sequence ID" value="MBK7272262.1"/>
    <property type="molecule type" value="Genomic_DNA"/>
</dbReference>
<evidence type="ECO:0000313" key="6">
    <source>
        <dbReference type="EMBL" id="MBK7272262.1"/>
    </source>
</evidence>
<dbReference type="GO" id="GO:0003677">
    <property type="term" value="F:DNA binding"/>
    <property type="evidence" value="ECO:0007669"/>
    <property type="project" value="UniProtKB-KW"/>
</dbReference>
<evidence type="ECO:0000313" key="8">
    <source>
        <dbReference type="Proteomes" id="UP000718281"/>
    </source>
</evidence>
<keyword evidence="1" id="KW-0805">Transcription regulation</keyword>
<comment type="caution">
    <text evidence="5">The sequence shown here is derived from an EMBL/GenBank/DDBJ whole genome shotgun (WGS) entry which is preliminary data.</text>
</comment>
<name>A0A934X7K4_9MICO</name>
<keyword evidence="3" id="KW-0804">Transcription</keyword>
<evidence type="ECO:0000313" key="9">
    <source>
        <dbReference type="Proteomes" id="UP000726105"/>
    </source>
</evidence>
<reference evidence="8 9" key="1">
    <citation type="submission" date="2020-10" db="EMBL/GenBank/DDBJ databases">
        <title>Connecting structure to function with the recovery of over 1000 high-quality activated sludge metagenome-assembled genomes encoding full-length rRNA genes using long-read sequencing.</title>
        <authorList>
            <person name="Singleton C.M."/>
            <person name="Petriglieri F."/>
            <person name="Kristensen J.M."/>
            <person name="Kirkegaard R.H."/>
            <person name="Michaelsen T.Y."/>
            <person name="Andersen M.H."/>
            <person name="Karst S.M."/>
            <person name="Dueholm M.S."/>
            <person name="Nielsen P.H."/>
            <person name="Albertsen M."/>
        </authorList>
    </citation>
    <scope>NUCLEOTIDE SEQUENCE [LARGE SCALE GENOMIC DNA]</scope>
    <source>
        <strain evidence="5">AalE_18-Q3-R2-46_BAT3C.188</strain>
        <strain evidence="6">Ega_18-Q3-R5-49_MAXAC.001</strain>
        <strain evidence="7">Ribe_18-Q3-R11-54_MAXAC.001</strain>
    </source>
</reference>
<dbReference type="InterPro" id="IPR036390">
    <property type="entry name" value="WH_DNA-bd_sf"/>
</dbReference>
<dbReference type="CDD" id="cd00090">
    <property type="entry name" value="HTH_ARSR"/>
    <property type="match status" value="1"/>
</dbReference>
<dbReference type="Gene3D" id="1.10.10.10">
    <property type="entry name" value="Winged helix-like DNA-binding domain superfamily/Winged helix DNA-binding domain"/>
    <property type="match status" value="1"/>
</dbReference>
<evidence type="ECO:0000256" key="3">
    <source>
        <dbReference type="ARBA" id="ARBA00023163"/>
    </source>
</evidence>
<sequence>MNATIPRPEDPSDDVVTLAVEVLRILADSTRLRIATLLIDAELSVSDLAVAVKRPVPGVSQHLAKMRLAHLVSTRKQGTTVLYRIDDEHIRQLVLDTTRHVEHLLSDRPAHHESRPKP</sequence>
<dbReference type="EMBL" id="JADIXZ010000004">
    <property type="protein sequence ID" value="MBK6301554.1"/>
    <property type="molecule type" value="Genomic_DNA"/>
</dbReference>
<dbReference type="InterPro" id="IPR011991">
    <property type="entry name" value="ArsR-like_HTH"/>
</dbReference>
<dbReference type="Proteomes" id="UP000718281">
    <property type="component" value="Unassembled WGS sequence"/>
</dbReference>
<evidence type="ECO:0000313" key="7">
    <source>
        <dbReference type="EMBL" id="MBL0003457.1"/>
    </source>
</evidence>
<evidence type="ECO:0000256" key="1">
    <source>
        <dbReference type="ARBA" id="ARBA00023015"/>
    </source>
</evidence>
<dbReference type="PANTHER" id="PTHR43132:SF8">
    <property type="entry name" value="HTH-TYPE TRANSCRIPTIONAL REGULATOR KMTR"/>
    <property type="match status" value="1"/>
</dbReference>
<dbReference type="PANTHER" id="PTHR43132">
    <property type="entry name" value="ARSENICAL RESISTANCE OPERON REPRESSOR ARSR-RELATED"/>
    <property type="match status" value="1"/>
</dbReference>
<dbReference type="SUPFAM" id="SSF46785">
    <property type="entry name" value="Winged helix' DNA-binding domain"/>
    <property type="match status" value="1"/>
</dbReference>
<evidence type="ECO:0000259" key="4">
    <source>
        <dbReference type="PROSITE" id="PS50987"/>
    </source>
</evidence>
<gene>
    <name evidence="5" type="ORF">IPF40_11080</name>
    <name evidence="6" type="ORF">IPI13_03555</name>
    <name evidence="7" type="ORF">IPP00_05555</name>
</gene>
<dbReference type="Pfam" id="PF01022">
    <property type="entry name" value="HTH_5"/>
    <property type="match status" value="1"/>
</dbReference>
<keyword evidence="2" id="KW-0238">DNA-binding</keyword>
<dbReference type="Proteomes" id="UP000886632">
    <property type="component" value="Unassembled WGS sequence"/>
</dbReference>
<dbReference type="AlphaFoldDB" id="A0A934X7K4"/>
<evidence type="ECO:0000256" key="2">
    <source>
        <dbReference type="ARBA" id="ARBA00023125"/>
    </source>
</evidence>
<organism evidence="5 8">
    <name type="scientific">Candidatus Phosphoribacter hodrii</name>
    <dbReference type="NCBI Taxonomy" id="2953743"/>
    <lineage>
        <taxon>Bacteria</taxon>
        <taxon>Bacillati</taxon>
        <taxon>Actinomycetota</taxon>
        <taxon>Actinomycetes</taxon>
        <taxon>Micrococcales</taxon>
        <taxon>Dermatophilaceae</taxon>
        <taxon>Candidatus Phosphoribacter</taxon>
    </lineage>
</organism>
<dbReference type="Proteomes" id="UP000726105">
    <property type="component" value="Unassembled WGS sequence"/>
</dbReference>
<dbReference type="InterPro" id="IPR036388">
    <property type="entry name" value="WH-like_DNA-bd_sf"/>
</dbReference>
<proteinExistence type="predicted"/>